<dbReference type="Proteomes" id="UP000467840">
    <property type="component" value="Chromosome 11"/>
</dbReference>
<dbReference type="EMBL" id="JAAGAX010000002">
    <property type="protein sequence ID" value="KAF2323489.1"/>
    <property type="molecule type" value="Genomic_DNA"/>
</dbReference>
<reference evidence="1 2" key="1">
    <citation type="journal article" date="2020" name="Mol. Plant">
        <title>The Chromosome-Based Rubber Tree Genome Provides New Insights into Spurge Genome Evolution and Rubber Biosynthesis.</title>
        <authorList>
            <person name="Liu J."/>
            <person name="Shi C."/>
            <person name="Shi C.C."/>
            <person name="Li W."/>
            <person name="Zhang Q.J."/>
            <person name="Zhang Y."/>
            <person name="Li K."/>
            <person name="Lu H.F."/>
            <person name="Shi C."/>
            <person name="Zhu S.T."/>
            <person name="Xiao Z.Y."/>
            <person name="Nan H."/>
            <person name="Yue Y."/>
            <person name="Zhu X.G."/>
            <person name="Wu Y."/>
            <person name="Hong X.N."/>
            <person name="Fan G.Y."/>
            <person name="Tong Y."/>
            <person name="Zhang D."/>
            <person name="Mao C.L."/>
            <person name="Liu Y.L."/>
            <person name="Hao S.J."/>
            <person name="Liu W.Q."/>
            <person name="Lv M.Q."/>
            <person name="Zhang H.B."/>
            <person name="Liu Y."/>
            <person name="Hu-Tang G.R."/>
            <person name="Wang J.P."/>
            <person name="Wang J.H."/>
            <person name="Sun Y.H."/>
            <person name="Ni S.B."/>
            <person name="Chen W.B."/>
            <person name="Zhang X.C."/>
            <person name="Jiao Y.N."/>
            <person name="Eichler E.E."/>
            <person name="Li G.H."/>
            <person name="Liu X."/>
            <person name="Gao L.Z."/>
        </authorList>
    </citation>
    <scope>NUCLEOTIDE SEQUENCE [LARGE SCALE GENOMIC DNA]</scope>
    <source>
        <strain evidence="2">cv. GT1</strain>
        <tissue evidence="1">Leaf</tissue>
    </source>
</reference>
<accession>A0A6A6NEG1</accession>
<comment type="caution">
    <text evidence="1">The sequence shown here is derived from an EMBL/GenBank/DDBJ whole genome shotgun (WGS) entry which is preliminary data.</text>
</comment>
<gene>
    <name evidence="1" type="ORF">GH714_035717</name>
</gene>
<name>A0A6A6NEG1_HEVBR</name>
<keyword evidence="2" id="KW-1185">Reference proteome</keyword>
<dbReference type="GO" id="GO:0000725">
    <property type="term" value="P:recombinational repair"/>
    <property type="evidence" value="ECO:0007669"/>
    <property type="project" value="TreeGrafter"/>
</dbReference>
<sequence length="149" mass="16836">MCDTCQGEKHSTHRLLRPVKNRFGSTDEVCSNVTLQLIFIFLTSQRTPNGAYCFYPVCFYFTNLDVDNRIASWFQLGVFEMSQSGLQAVSNPSEIFLSEQYLGSEILVGLAVAVIMDGSRSFLLEIQLYVPLVHQFQGMLMGYKLAELT</sequence>
<dbReference type="PANTHER" id="PTHR32472:SF10">
    <property type="entry name" value="DNA REPAIR PROTEIN RADA-LIKE PROTEIN"/>
    <property type="match status" value="1"/>
</dbReference>
<dbReference type="AlphaFoldDB" id="A0A6A6NEG1"/>
<evidence type="ECO:0000313" key="2">
    <source>
        <dbReference type="Proteomes" id="UP000467840"/>
    </source>
</evidence>
<protein>
    <submittedName>
        <fullName evidence="1">Uncharacterized protein</fullName>
    </submittedName>
</protein>
<organism evidence="1 2">
    <name type="scientific">Hevea brasiliensis</name>
    <name type="common">Para rubber tree</name>
    <name type="synonym">Siphonia brasiliensis</name>
    <dbReference type="NCBI Taxonomy" id="3981"/>
    <lineage>
        <taxon>Eukaryota</taxon>
        <taxon>Viridiplantae</taxon>
        <taxon>Streptophyta</taxon>
        <taxon>Embryophyta</taxon>
        <taxon>Tracheophyta</taxon>
        <taxon>Spermatophyta</taxon>
        <taxon>Magnoliopsida</taxon>
        <taxon>eudicotyledons</taxon>
        <taxon>Gunneridae</taxon>
        <taxon>Pentapetalae</taxon>
        <taxon>rosids</taxon>
        <taxon>fabids</taxon>
        <taxon>Malpighiales</taxon>
        <taxon>Euphorbiaceae</taxon>
        <taxon>Crotonoideae</taxon>
        <taxon>Micrandreae</taxon>
        <taxon>Hevea</taxon>
    </lineage>
</organism>
<evidence type="ECO:0000313" key="1">
    <source>
        <dbReference type="EMBL" id="KAF2323489.1"/>
    </source>
</evidence>
<proteinExistence type="predicted"/>
<dbReference type="PANTHER" id="PTHR32472">
    <property type="entry name" value="DNA REPAIR PROTEIN RADA"/>
    <property type="match status" value="1"/>
</dbReference>